<keyword evidence="2" id="KW-1185">Reference proteome</keyword>
<comment type="caution">
    <text evidence="1">The sequence shown here is derived from an EMBL/GenBank/DDBJ whole genome shotgun (WGS) entry which is preliminary data.</text>
</comment>
<name>A0A1R2B024_9CILI</name>
<gene>
    <name evidence="1" type="ORF">SteCoe_31975</name>
</gene>
<dbReference type="AlphaFoldDB" id="A0A1R2B024"/>
<reference evidence="1 2" key="1">
    <citation type="submission" date="2016-11" db="EMBL/GenBank/DDBJ databases">
        <title>The macronuclear genome of Stentor coeruleus: a giant cell with tiny introns.</title>
        <authorList>
            <person name="Slabodnick M."/>
            <person name="Ruby J.G."/>
            <person name="Reiff S.B."/>
            <person name="Swart E.C."/>
            <person name="Gosai S."/>
            <person name="Prabakaran S."/>
            <person name="Witkowska E."/>
            <person name="Larue G.E."/>
            <person name="Fisher S."/>
            <person name="Freeman R.M."/>
            <person name="Gunawardena J."/>
            <person name="Chu W."/>
            <person name="Stover N.A."/>
            <person name="Gregory B.D."/>
            <person name="Nowacki M."/>
            <person name="Derisi J."/>
            <person name="Roy S.W."/>
            <person name="Marshall W.F."/>
            <person name="Sood P."/>
        </authorList>
    </citation>
    <scope>NUCLEOTIDE SEQUENCE [LARGE SCALE GENOMIC DNA]</scope>
    <source>
        <strain evidence="1">WM001</strain>
    </source>
</reference>
<evidence type="ECO:0000313" key="2">
    <source>
        <dbReference type="Proteomes" id="UP000187209"/>
    </source>
</evidence>
<evidence type="ECO:0000313" key="1">
    <source>
        <dbReference type="EMBL" id="OMJ70121.1"/>
    </source>
</evidence>
<accession>A0A1R2B024</accession>
<dbReference type="Proteomes" id="UP000187209">
    <property type="component" value="Unassembled WGS sequence"/>
</dbReference>
<protein>
    <submittedName>
        <fullName evidence="1">Uncharacterized protein</fullName>
    </submittedName>
</protein>
<organism evidence="1 2">
    <name type="scientific">Stentor coeruleus</name>
    <dbReference type="NCBI Taxonomy" id="5963"/>
    <lineage>
        <taxon>Eukaryota</taxon>
        <taxon>Sar</taxon>
        <taxon>Alveolata</taxon>
        <taxon>Ciliophora</taxon>
        <taxon>Postciliodesmatophora</taxon>
        <taxon>Heterotrichea</taxon>
        <taxon>Heterotrichida</taxon>
        <taxon>Stentoridae</taxon>
        <taxon>Stentor</taxon>
    </lineage>
</organism>
<proteinExistence type="predicted"/>
<sequence length="295" mass="34540">MEKLPPPNIFVLKKDEQSSLVIKACDFYEILVQAVIQKPGVYALNIPETIIKGFGLKTSFLLHIDNGVLDFSSQLSQHTLRKFYKRCSFFKLENCPLCICKNLNQKNEEKCFIANTISECENLWKKNESIIIQRYLSTGPEVIFKARITYSITRDQFQGKLVWKDKDKTFKLIKDEECNEEDISVNEYLSDQMKTLKEILQITSFKAEVVEIVADFVQNIEGNWFFIQLVSARFERLRKKIITKKKPESEIEEQIQITSESHRDELKEQALKDLELMISAPKKKNKKKKEMNSFF</sequence>
<dbReference type="EMBL" id="MPUH01001122">
    <property type="protein sequence ID" value="OMJ70121.1"/>
    <property type="molecule type" value="Genomic_DNA"/>
</dbReference>